<name>A0A6N2LJN6_SALVM</name>
<sequence>MFFVASWAGAVKYHGPQPSIRPKQAHSSIFFIINLAAEQGFVRDHTSMIDFIILEQRLHLL</sequence>
<gene>
    <name evidence="1" type="ORF">SVIM_LOCUS243467</name>
</gene>
<protein>
    <submittedName>
        <fullName evidence="1">Uncharacterized protein</fullName>
    </submittedName>
</protein>
<dbReference type="EMBL" id="CAADRP010001563">
    <property type="protein sequence ID" value="VFU41405.1"/>
    <property type="molecule type" value="Genomic_DNA"/>
</dbReference>
<reference evidence="1" key="1">
    <citation type="submission" date="2019-03" db="EMBL/GenBank/DDBJ databases">
        <authorList>
            <person name="Mank J."/>
            <person name="Almeida P."/>
        </authorList>
    </citation>
    <scope>NUCLEOTIDE SEQUENCE</scope>
    <source>
        <strain evidence="1">78183</strain>
    </source>
</reference>
<accession>A0A6N2LJN6</accession>
<proteinExistence type="predicted"/>
<evidence type="ECO:0000313" key="1">
    <source>
        <dbReference type="EMBL" id="VFU41405.1"/>
    </source>
</evidence>
<dbReference type="AlphaFoldDB" id="A0A6N2LJN6"/>
<organism evidence="1">
    <name type="scientific">Salix viminalis</name>
    <name type="common">Common osier</name>
    <name type="synonym">Basket willow</name>
    <dbReference type="NCBI Taxonomy" id="40686"/>
    <lineage>
        <taxon>Eukaryota</taxon>
        <taxon>Viridiplantae</taxon>
        <taxon>Streptophyta</taxon>
        <taxon>Embryophyta</taxon>
        <taxon>Tracheophyta</taxon>
        <taxon>Spermatophyta</taxon>
        <taxon>Magnoliopsida</taxon>
        <taxon>eudicotyledons</taxon>
        <taxon>Gunneridae</taxon>
        <taxon>Pentapetalae</taxon>
        <taxon>rosids</taxon>
        <taxon>fabids</taxon>
        <taxon>Malpighiales</taxon>
        <taxon>Salicaceae</taxon>
        <taxon>Saliceae</taxon>
        <taxon>Salix</taxon>
    </lineage>
</organism>